<keyword evidence="2" id="KW-0378">Hydrolase</keyword>
<dbReference type="InterPro" id="IPR029058">
    <property type="entry name" value="AB_hydrolase_fold"/>
</dbReference>
<proteinExistence type="predicted"/>
<protein>
    <submittedName>
        <fullName evidence="2">Alpha/beta fold hydrolase</fullName>
    </submittedName>
</protein>
<dbReference type="Proteomes" id="UP000824321">
    <property type="component" value="Chromosome"/>
</dbReference>
<reference evidence="2 3" key="1">
    <citation type="submission" date="2021-08" db="EMBL/GenBank/DDBJ databases">
        <title>Comparative Genomics Analysis of the Genus Qipengyuania Reveals Extensive Genetic Diversity and Metabolic Versatility, Including the Description of Fifteen Novel Species.</title>
        <authorList>
            <person name="Liu Y."/>
        </authorList>
    </citation>
    <scope>NUCLEOTIDE SEQUENCE [LARGE SCALE GENOMIC DNA]</scope>
    <source>
        <strain evidence="2 3">1NDH1</strain>
    </source>
</reference>
<accession>A0ABX9A1D7</accession>
<dbReference type="Gene3D" id="3.40.50.1820">
    <property type="entry name" value="alpha/beta hydrolase"/>
    <property type="match status" value="1"/>
</dbReference>
<dbReference type="InterPro" id="IPR000073">
    <property type="entry name" value="AB_hydrolase_1"/>
</dbReference>
<dbReference type="Pfam" id="PF00561">
    <property type="entry name" value="Abhydrolase_1"/>
    <property type="match status" value="1"/>
</dbReference>
<gene>
    <name evidence="2" type="ORF">K3136_12515</name>
</gene>
<evidence type="ECO:0000313" key="2">
    <source>
        <dbReference type="EMBL" id="QZD94887.1"/>
    </source>
</evidence>
<dbReference type="EMBL" id="CP081294">
    <property type="protein sequence ID" value="QZD94887.1"/>
    <property type="molecule type" value="Genomic_DNA"/>
</dbReference>
<keyword evidence="3" id="KW-1185">Reference proteome</keyword>
<organism evidence="2 3">
    <name type="scientific">Qipengyuania gelatinilytica</name>
    <dbReference type="NCBI Taxonomy" id="2867231"/>
    <lineage>
        <taxon>Bacteria</taxon>
        <taxon>Pseudomonadati</taxon>
        <taxon>Pseudomonadota</taxon>
        <taxon>Alphaproteobacteria</taxon>
        <taxon>Sphingomonadales</taxon>
        <taxon>Erythrobacteraceae</taxon>
        <taxon>Qipengyuania</taxon>
    </lineage>
</organism>
<sequence>MATLPFLETRQEWSRRIALAAEPCPDDARGPRALLLLREFLWPLEPVKRRFSPVEVSPAANPRRVMLLPGFGAHPVRMRWLARQLEKAGHTAKSWGMGVNLGATADRFAKVEERLEELYERRGQKIVLVGWSLGGVMARELAKRHPDKIEKVVTMGSPFSGSPRANNGWRAYQAIAGHRVDEPEIDTVVAEKPPVETVAMWSPRDGIVHPRSACGRAGERDRTIALRCSHMGFVLSNEAMSALLSELDRS</sequence>
<dbReference type="PANTHER" id="PTHR37946">
    <property type="entry name" value="SLL1969 PROTEIN"/>
    <property type="match status" value="1"/>
</dbReference>
<name>A0ABX9A1D7_9SPHN</name>
<dbReference type="SUPFAM" id="SSF53474">
    <property type="entry name" value="alpha/beta-Hydrolases"/>
    <property type="match status" value="1"/>
</dbReference>
<feature type="domain" description="AB hydrolase-1" evidence="1">
    <location>
        <begin position="123"/>
        <end position="171"/>
    </location>
</feature>
<dbReference type="GO" id="GO:0016787">
    <property type="term" value="F:hydrolase activity"/>
    <property type="evidence" value="ECO:0007669"/>
    <property type="project" value="UniProtKB-KW"/>
</dbReference>
<evidence type="ECO:0000259" key="1">
    <source>
        <dbReference type="Pfam" id="PF00561"/>
    </source>
</evidence>
<evidence type="ECO:0000313" key="3">
    <source>
        <dbReference type="Proteomes" id="UP000824321"/>
    </source>
</evidence>
<dbReference type="PANTHER" id="PTHR37946:SF1">
    <property type="entry name" value="SLL1969 PROTEIN"/>
    <property type="match status" value="1"/>
</dbReference>